<dbReference type="Proteomes" id="UP000233551">
    <property type="component" value="Unassembled WGS sequence"/>
</dbReference>
<dbReference type="OrthoDB" id="1701699at2759"/>
<dbReference type="PANTHER" id="PTHR33070">
    <property type="entry name" value="OS06G0725500 PROTEIN"/>
    <property type="match status" value="1"/>
</dbReference>
<proteinExistence type="predicted"/>
<dbReference type="GO" id="GO:0048367">
    <property type="term" value="P:shoot system development"/>
    <property type="evidence" value="ECO:0007669"/>
    <property type="project" value="InterPro"/>
</dbReference>
<evidence type="ECO:0000313" key="2">
    <source>
        <dbReference type="Proteomes" id="UP000233551"/>
    </source>
</evidence>
<dbReference type="PANTHER" id="PTHR33070:SF115">
    <property type="entry name" value="T23E18.15"/>
    <property type="match status" value="1"/>
</dbReference>
<dbReference type="Pfam" id="PF03087">
    <property type="entry name" value="BPS1"/>
    <property type="match status" value="1"/>
</dbReference>
<gene>
    <name evidence="1" type="ORF">CRG98_024443</name>
</gene>
<dbReference type="GO" id="GO:0048364">
    <property type="term" value="P:root development"/>
    <property type="evidence" value="ECO:0007669"/>
    <property type="project" value="InterPro"/>
</dbReference>
<name>A0A2I0JFV3_PUNGR</name>
<organism evidence="1 2">
    <name type="scientific">Punica granatum</name>
    <name type="common">Pomegranate</name>
    <dbReference type="NCBI Taxonomy" id="22663"/>
    <lineage>
        <taxon>Eukaryota</taxon>
        <taxon>Viridiplantae</taxon>
        <taxon>Streptophyta</taxon>
        <taxon>Embryophyta</taxon>
        <taxon>Tracheophyta</taxon>
        <taxon>Spermatophyta</taxon>
        <taxon>Magnoliopsida</taxon>
        <taxon>eudicotyledons</taxon>
        <taxon>Gunneridae</taxon>
        <taxon>Pentapetalae</taxon>
        <taxon>rosids</taxon>
        <taxon>malvids</taxon>
        <taxon>Myrtales</taxon>
        <taxon>Lythraceae</taxon>
        <taxon>Punica</taxon>
    </lineage>
</organism>
<dbReference type="AlphaFoldDB" id="A0A2I0JFV3"/>
<evidence type="ECO:0000313" key="1">
    <source>
        <dbReference type="EMBL" id="PKI55152.1"/>
    </source>
</evidence>
<dbReference type="STRING" id="22663.A0A2I0JFV3"/>
<protein>
    <submittedName>
        <fullName evidence="1">Uncharacterized protein</fullName>
    </submittedName>
</protein>
<reference evidence="1 2" key="1">
    <citation type="submission" date="2017-11" db="EMBL/GenBank/DDBJ databases">
        <title>De-novo sequencing of pomegranate (Punica granatum L.) genome.</title>
        <authorList>
            <person name="Akparov Z."/>
            <person name="Amiraslanov A."/>
            <person name="Hajiyeva S."/>
            <person name="Abbasov M."/>
            <person name="Kaur K."/>
            <person name="Hamwieh A."/>
            <person name="Solovyev V."/>
            <person name="Salamov A."/>
            <person name="Braich B."/>
            <person name="Kosarev P."/>
            <person name="Mahmoud A."/>
            <person name="Hajiyev E."/>
            <person name="Babayeva S."/>
            <person name="Izzatullayeva V."/>
            <person name="Mammadov A."/>
            <person name="Mammadov A."/>
            <person name="Sharifova S."/>
            <person name="Ojaghi J."/>
            <person name="Eynullazada K."/>
            <person name="Bayramov B."/>
            <person name="Abdulazimova A."/>
            <person name="Shahmuradov I."/>
        </authorList>
    </citation>
    <scope>NUCLEOTIDE SEQUENCE [LARGE SCALE GENOMIC DNA]</scope>
    <source>
        <strain evidence="2">cv. AG2017</strain>
        <tissue evidence="1">Leaf</tissue>
    </source>
</reference>
<dbReference type="GeneID" id="116215329"/>
<accession>A0A2I0JFV3</accession>
<comment type="caution">
    <text evidence="1">The sequence shown here is derived from an EMBL/GenBank/DDBJ whole genome shotgun (WGS) entry which is preliminary data.</text>
</comment>
<sequence>MAASHIRSNSLPSSTHPLSNTVEEQLQWLRSCEATSSSSSMCQKLGGLKDLYDSVDDWLQLSLAQQVLSNQNNRQCIKDLLDGSLQTLDVCGTLLEVLTQMKDSIRELESSLRRRTASANELDAYIASRKKMKKVICRMMENLKKIEKKQNILKKEDKVEQEAALSMLREVGQISLSVFESLLSFLCKPKTRSNGWSLVSKVVSSKRISREALTTASEVEELDTELLVLKSGKDKNILIHNVQKHVQALESSIWEIEEVSECAFRSLLKTRVALLNNLNH</sequence>
<keyword evidence="2" id="KW-1185">Reference proteome</keyword>
<dbReference type="InterPro" id="IPR004320">
    <property type="entry name" value="BPS1_pln"/>
</dbReference>
<dbReference type="EMBL" id="PGOL01001723">
    <property type="protein sequence ID" value="PKI55152.1"/>
    <property type="molecule type" value="Genomic_DNA"/>
</dbReference>